<dbReference type="Proteomes" id="UP001165064">
    <property type="component" value="Unassembled WGS sequence"/>
</dbReference>
<dbReference type="EMBL" id="BSXS01000963">
    <property type="protein sequence ID" value="GME74590.1"/>
    <property type="molecule type" value="Genomic_DNA"/>
</dbReference>
<evidence type="ECO:0000313" key="1">
    <source>
        <dbReference type="EMBL" id="GME74590.1"/>
    </source>
</evidence>
<name>A0ACB5SVQ4_AMBMO</name>
<comment type="caution">
    <text evidence="1">The sequence shown here is derived from an EMBL/GenBank/DDBJ whole genome shotgun (WGS) entry which is preliminary data.</text>
</comment>
<organism evidence="1 2">
    <name type="scientific">Ambrosiozyma monospora</name>
    <name type="common">Yeast</name>
    <name type="synonym">Endomycopsis monosporus</name>
    <dbReference type="NCBI Taxonomy" id="43982"/>
    <lineage>
        <taxon>Eukaryota</taxon>
        <taxon>Fungi</taxon>
        <taxon>Dikarya</taxon>
        <taxon>Ascomycota</taxon>
        <taxon>Saccharomycotina</taxon>
        <taxon>Pichiomycetes</taxon>
        <taxon>Pichiales</taxon>
        <taxon>Pichiaceae</taxon>
        <taxon>Ambrosiozyma</taxon>
    </lineage>
</organism>
<proteinExistence type="predicted"/>
<sequence length="323" mass="36165">MSTLLVDTHRVVDKPQKMRRNVNVCLYFSSWPQADSFLKFKYTDSCVARPFSPYQWYRLSLPHLDNHSPQPPMQQGVSSSSSAMDVDQLSPSTPQSPTPSTLGTSGNSAAASSSLSKQQQQSKTKKFNRGRSSRACVTCNKRKVRCDVIKKDYPREKCTNCQEFGVECILTERRRKKDSNNSNKDGVSKTPKRSSHSHSSVNTKLTQSNLASLSAASPISVTSPQGIFASEDGVGMNSDANKFYHLVEQKNAILVDKEHTYRNRFTRKSHGEHFKNITPTFFMKLAIQDYMTSSDGFKFSDSEKLVMYSLTFSSNNSTLSSIS</sequence>
<evidence type="ECO:0000313" key="2">
    <source>
        <dbReference type="Proteomes" id="UP001165064"/>
    </source>
</evidence>
<reference evidence="1" key="1">
    <citation type="submission" date="2023-04" db="EMBL/GenBank/DDBJ databases">
        <title>Ambrosiozyma monospora NBRC 10751.</title>
        <authorList>
            <person name="Ichikawa N."/>
            <person name="Sato H."/>
            <person name="Tonouchi N."/>
        </authorList>
    </citation>
    <scope>NUCLEOTIDE SEQUENCE</scope>
    <source>
        <strain evidence="1">NBRC 10751</strain>
    </source>
</reference>
<keyword evidence="2" id="KW-1185">Reference proteome</keyword>
<gene>
    <name evidence="1" type="ORF">Amon02_000182000</name>
</gene>
<protein>
    <submittedName>
        <fullName evidence="1">Unnamed protein product</fullName>
    </submittedName>
</protein>
<accession>A0ACB5SVQ4</accession>